<comment type="function">
    <text evidence="6">Could be involved in the maturation of NapA, the catalytic subunit of the periplasmic nitrate reductase, before its export into the periplasm.</text>
</comment>
<comment type="subunit">
    <text evidence="6">Interacts with the cytoplasmic NapA precursor.</text>
</comment>
<comment type="cofactor">
    <cofactor evidence="6">
        <name>[4Fe-4S] cluster</name>
        <dbReference type="ChEBI" id="CHEBI:49883"/>
    </cofactor>
</comment>
<feature type="binding site" evidence="6">
    <location>
        <position position="72"/>
    </location>
    <ligand>
        <name>[4Fe-4S] cluster</name>
        <dbReference type="ChEBI" id="CHEBI:49883"/>
        <label>2</label>
    </ligand>
</feature>
<sequence>MVDTSRRNLLFGRKPQTIAAPRPPWSKPNFVDICTRCGDCVSACPTQIIRVGDAGFPTVDFAHGECSFCGECSRVCNTKAIEQSAAEPWSLRAVRTDNCLALKNIECRICGEVCDVRAIRFELAIGKVAKPHINTEQCTGCGACVAPCPSQSLNILEITT</sequence>
<evidence type="ECO:0000256" key="4">
    <source>
        <dbReference type="ARBA" id="ARBA00023004"/>
    </source>
</evidence>
<keyword evidence="5 6" id="KW-0411">Iron-sulfur</keyword>
<dbReference type="InterPro" id="IPR017896">
    <property type="entry name" value="4Fe4S_Fe-S-bd"/>
</dbReference>
<evidence type="ECO:0000256" key="3">
    <source>
        <dbReference type="ARBA" id="ARBA00022737"/>
    </source>
</evidence>
<evidence type="ECO:0000256" key="1">
    <source>
        <dbReference type="ARBA" id="ARBA00022485"/>
    </source>
</evidence>
<dbReference type="Pfam" id="PF12838">
    <property type="entry name" value="Fer4_7"/>
    <property type="match status" value="2"/>
</dbReference>
<accession>A0ABS2CC08</accession>
<dbReference type="NCBIfam" id="TIGR00402">
    <property type="entry name" value="napF"/>
    <property type="match status" value="1"/>
</dbReference>
<keyword evidence="3 6" id="KW-0677">Repeat</keyword>
<evidence type="ECO:0000256" key="6">
    <source>
        <dbReference type="HAMAP-Rule" id="MF_02201"/>
    </source>
</evidence>
<feature type="domain" description="4Fe-4S ferredoxin-type" evidence="7">
    <location>
        <begin position="55"/>
        <end position="86"/>
    </location>
</feature>
<comment type="similarity">
    <text evidence="6">Belongs to the NapF family.</text>
</comment>
<evidence type="ECO:0000259" key="7">
    <source>
        <dbReference type="PROSITE" id="PS51379"/>
    </source>
</evidence>
<feature type="binding site" evidence="6">
    <location>
        <position position="66"/>
    </location>
    <ligand>
        <name>[4Fe-4S] cluster</name>
        <dbReference type="ChEBI" id="CHEBI:49883"/>
        <label>2</label>
    </ligand>
</feature>
<dbReference type="SUPFAM" id="SSF54862">
    <property type="entry name" value="4Fe-4S ferredoxins"/>
    <property type="match status" value="1"/>
</dbReference>
<keyword evidence="4 6" id="KW-0408">Iron</keyword>
<dbReference type="Proteomes" id="UP001195660">
    <property type="component" value="Unassembled WGS sequence"/>
</dbReference>
<feature type="domain" description="4Fe-4S ferredoxin-type" evidence="7">
    <location>
        <begin position="23"/>
        <end position="54"/>
    </location>
</feature>
<evidence type="ECO:0000256" key="2">
    <source>
        <dbReference type="ARBA" id="ARBA00022723"/>
    </source>
</evidence>
<comment type="caution">
    <text evidence="8">The sequence shown here is derived from an EMBL/GenBank/DDBJ whole genome shotgun (WGS) entry which is preliminary data.</text>
</comment>
<feature type="binding site" evidence="6">
    <location>
        <position position="141"/>
    </location>
    <ligand>
        <name>[4Fe-4S] cluster</name>
        <dbReference type="ChEBI" id="CHEBI:49883"/>
        <label>3</label>
    </ligand>
</feature>
<feature type="domain" description="4Fe-4S ferredoxin-type" evidence="7">
    <location>
        <begin position="129"/>
        <end position="158"/>
    </location>
</feature>
<keyword evidence="1 6" id="KW-0004">4Fe-4S</keyword>
<evidence type="ECO:0000256" key="5">
    <source>
        <dbReference type="ARBA" id="ARBA00023014"/>
    </source>
</evidence>
<feature type="binding site" evidence="6">
    <location>
        <position position="40"/>
    </location>
    <ligand>
        <name>[4Fe-4S] cluster</name>
        <dbReference type="ChEBI" id="CHEBI:49883"/>
        <label>1</label>
    </ligand>
</feature>
<name>A0ABS2CC08_9NEIS</name>
<dbReference type="InterPro" id="IPR004496">
    <property type="entry name" value="NapF"/>
</dbReference>
<dbReference type="InterPro" id="IPR017900">
    <property type="entry name" value="4Fe4S_Fe_S_CS"/>
</dbReference>
<evidence type="ECO:0000313" key="8">
    <source>
        <dbReference type="EMBL" id="MBM5571684.1"/>
    </source>
</evidence>
<feature type="binding site" evidence="6">
    <location>
        <position position="138"/>
    </location>
    <ligand>
        <name>[4Fe-4S] cluster</name>
        <dbReference type="ChEBI" id="CHEBI:49883"/>
        <label>3</label>
    </ligand>
</feature>
<feature type="binding site" evidence="6">
    <location>
        <position position="37"/>
    </location>
    <ligand>
        <name>[4Fe-4S] cluster</name>
        <dbReference type="ChEBI" id="CHEBI:49883"/>
        <label>1</label>
    </ligand>
</feature>
<keyword evidence="6" id="KW-0963">Cytoplasm</keyword>
<dbReference type="PANTHER" id="PTHR43687">
    <property type="entry name" value="ADENYLYLSULFATE REDUCTASE, BETA SUBUNIT"/>
    <property type="match status" value="1"/>
</dbReference>
<dbReference type="Gene3D" id="3.30.70.20">
    <property type="match status" value="2"/>
</dbReference>
<feature type="binding site" evidence="6">
    <location>
        <position position="44"/>
    </location>
    <ligand>
        <name>[4Fe-4S] cluster</name>
        <dbReference type="ChEBI" id="CHEBI:49883"/>
        <label>1</label>
    </ligand>
</feature>
<comment type="subcellular location">
    <subcellularLocation>
        <location evidence="6">Cytoplasm</location>
    </subcellularLocation>
</comment>
<dbReference type="PROSITE" id="PS51379">
    <property type="entry name" value="4FE4S_FER_2"/>
    <property type="match status" value="3"/>
</dbReference>
<evidence type="ECO:0000313" key="9">
    <source>
        <dbReference type="Proteomes" id="UP001195660"/>
    </source>
</evidence>
<feature type="binding site" evidence="6">
    <location>
        <position position="34"/>
    </location>
    <ligand>
        <name>[4Fe-4S] cluster</name>
        <dbReference type="ChEBI" id="CHEBI:49883"/>
        <label>1</label>
    </ligand>
</feature>
<dbReference type="EMBL" id="WOFE01000003">
    <property type="protein sequence ID" value="MBM5571684.1"/>
    <property type="molecule type" value="Genomic_DNA"/>
</dbReference>
<protein>
    <recommendedName>
        <fullName evidence="6">Ferredoxin-type protein NapF</fullName>
    </recommendedName>
</protein>
<gene>
    <name evidence="6 8" type="primary">napF</name>
    <name evidence="8" type="ORF">GM173_08840</name>
</gene>
<keyword evidence="2 6" id="KW-0479">Metal-binding</keyword>
<dbReference type="InterPro" id="IPR050572">
    <property type="entry name" value="Fe-S_Ferredoxin"/>
</dbReference>
<dbReference type="PROSITE" id="PS00198">
    <property type="entry name" value="4FE4S_FER_1"/>
    <property type="match status" value="1"/>
</dbReference>
<feature type="binding site" evidence="6">
    <location>
        <position position="69"/>
    </location>
    <ligand>
        <name>[4Fe-4S] cluster</name>
        <dbReference type="ChEBI" id="CHEBI:49883"/>
        <label>2</label>
    </ligand>
</feature>
<keyword evidence="9" id="KW-1185">Reference proteome</keyword>
<reference evidence="8 9" key="1">
    <citation type="submission" date="2019-11" db="EMBL/GenBank/DDBJ databases">
        <title>Novel Deefgea species.</title>
        <authorList>
            <person name="Han J.-H."/>
        </authorList>
    </citation>
    <scope>NUCLEOTIDE SEQUENCE [LARGE SCALE GENOMIC DNA]</scope>
    <source>
        <strain evidence="8 9">LMG 24817</strain>
    </source>
</reference>
<feature type="binding site" evidence="6">
    <location>
        <position position="144"/>
    </location>
    <ligand>
        <name>[4Fe-4S] cluster</name>
        <dbReference type="ChEBI" id="CHEBI:49883"/>
        <label>3</label>
    </ligand>
</feature>
<dbReference type="CDD" id="cd10564">
    <property type="entry name" value="NapF_like"/>
    <property type="match status" value="1"/>
</dbReference>
<dbReference type="HAMAP" id="MF_02201">
    <property type="entry name" value="NapF"/>
    <property type="match status" value="1"/>
</dbReference>
<dbReference type="PANTHER" id="PTHR43687:SF1">
    <property type="entry name" value="FERREDOXIN III"/>
    <property type="match status" value="1"/>
</dbReference>
<feature type="binding site" evidence="6">
    <location>
        <position position="148"/>
    </location>
    <ligand>
        <name>[4Fe-4S] cluster</name>
        <dbReference type="ChEBI" id="CHEBI:49883"/>
        <label>3</label>
    </ligand>
</feature>
<organism evidence="8 9">
    <name type="scientific">Deefgea chitinilytica</name>
    <dbReference type="NCBI Taxonomy" id="570276"/>
    <lineage>
        <taxon>Bacteria</taxon>
        <taxon>Pseudomonadati</taxon>
        <taxon>Pseudomonadota</taxon>
        <taxon>Betaproteobacteria</taxon>
        <taxon>Neisseriales</taxon>
        <taxon>Chitinibacteraceae</taxon>
        <taxon>Deefgea</taxon>
    </lineage>
</organism>
<proteinExistence type="inferred from homology"/>
<feature type="binding site" evidence="6">
    <location>
        <position position="76"/>
    </location>
    <ligand>
        <name>[4Fe-4S] cluster</name>
        <dbReference type="ChEBI" id="CHEBI:49883"/>
        <label>2</label>
    </ligand>
</feature>